<organism evidence="1 2">
    <name type="scientific">Gymnopilus junonius</name>
    <name type="common">Spectacular rustgill mushroom</name>
    <name type="synonym">Gymnopilus spectabilis subsp. junonius</name>
    <dbReference type="NCBI Taxonomy" id="109634"/>
    <lineage>
        <taxon>Eukaryota</taxon>
        <taxon>Fungi</taxon>
        <taxon>Dikarya</taxon>
        <taxon>Basidiomycota</taxon>
        <taxon>Agaricomycotina</taxon>
        <taxon>Agaricomycetes</taxon>
        <taxon>Agaricomycetidae</taxon>
        <taxon>Agaricales</taxon>
        <taxon>Agaricineae</taxon>
        <taxon>Hymenogastraceae</taxon>
        <taxon>Gymnopilus</taxon>
    </lineage>
</organism>
<dbReference type="Proteomes" id="UP000724874">
    <property type="component" value="Unassembled WGS sequence"/>
</dbReference>
<name>A0A9P5NSP3_GYMJU</name>
<proteinExistence type="predicted"/>
<evidence type="ECO:0000313" key="1">
    <source>
        <dbReference type="EMBL" id="KAF8905285.1"/>
    </source>
</evidence>
<evidence type="ECO:0000313" key="2">
    <source>
        <dbReference type="Proteomes" id="UP000724874"/>
    </source>
</evidence>
<reference evidence="1" key="1">
    <citation type="submission" date="2020-11" db="EMBL/GenBank/DDBJ databases">
        <authorList>
            <consortium name="DOE Joint Genome Institute"/>
            <person name="Ahrendt S."/>
            <person name="Riley R."/>
            <person name="Andreopoulos W."/>
            <person name="LaButti K."/>
            <person name="Pangilinan J."/>
            <person name="Ruiz-duenas F.J."/>
            <person name="Barrasa J.M."/>
            <person name="Sanchez-Garcia M."/>
            <person name="Camarero S."/>
            <person name="Miyauchi S."/>
            <person name="Serrano A."/>
            <person name="Linde D."/>
            <person name="Babiker R."/>
            <person name="Drula E."/>
            <person name="Ayuso-Fernandez I."/>
            <person name="Pacheco R."/>
            <person name="Padilla G."/>
            <person name="Ferreira P."/>
            <person name="Barriuso J."/>
            <person name="Kellner H."/>
            <person name="Castanera R."/>
            <person name="Alfaro M."/>
            <person name="Ramirez L."/>
            <person name="Pisabarro A.G."/>
            <person name="Kuo A."/>
            <person name="Tritt A."/>
            <person name="Lipzen A."/>
            <person name="He G."/>
            <person name="Yan M."/>
            <person name="Ng V."/>
            <person name="Cullen D."/>
            <person name="Martin F."/>
            <person name="Rosso M.-N."/>
            <person name="Henrissat B."/>
            <person name="Hibbett D."/>
            <person name="Martinez A.T."/>
            <person name="Grigoriev I.V."/>
        </authorList>
    </citation>
    <scope>NUCLEOTIDE SEQUENCE</scope>
    <source>
        <strain evidence="1">AH 44721</strain>
    </source>
</reference>
<keyword evidence="2" id="KW-1185">Reference proteome</keyword>
<dbReference type="EMBL" id="JADNYJ010000023">
    <property type="protein sequence ID" value="KAF8905285.1"/>
    <property type="molecule type" value="Genomic_DNA"/>
</dbReference>
<protein>
    <submittedName>
        <fullName evidence="1">Uncharacterized protein</fullName>
    </submittedName>
</protein>
<sequence length="434" mass="50416">MRYGENGLVEAIQEVVRLPSLILLDVACLPFNFVQCWGSNIRHLALDGMETVELDLPDNIRTTDLNYRVYDRSDQRYPSMFNAQPSSAPLKPTCISNPSTSMQRNIDYKGDPTKLHQVLAKISETLKRKRELFRSIYLEGGWKTYELWHLPQAVRGKRDEETPILGRIVSSLRLLEELHIQFISIHYSSSEQLDCNSVDWAKHEVFHNLENSIWSWIAYLGGEDNRRGPNAGTTGPQAVRKTWYLSWIRQRETTFCPWIYFRLLHAEFRECGHPGQGVLVLHRSARACLEFRCFETHRDVNEFRALVKVAKSVEELRLHQIKAILDKSDFGRWFRLWRQISGLKFSCSTGERYWIVATRIMEALYQAFHAAMQLEFNAGLQREKIFSHLIGRNSMSACQGSHEMGSLKFGNRYLFRKDSESLAQDLVYGSQRQS</sequence>
<comment type="caution">
    <text evidence="1">The sequence shown here is derived from an EMBL/GenBank/DDBJ whole genome shotgun (WGS) entry which is preliminary data.</text>
</comment>
<gene>
    <name evidence="1" type="ORF">CPB84DRAFT_1745591</name>
</gene>
<accession>A0A9P5NSP3</accession>
<dbReference type="AlphaFoldDB" id="A0A9P5NSP3"/>